<name>A0A835CDN5_9FABA</name>
<dbReference type="OrthoDB" id="1750137at2759"/>
<dbReference type="AlphaFoldDB" id="A0A835CDN5"/>
<sequence>MASRNQPLTSMNSMQHRDTTVKVRVVRLWFVPPYSSNTSKPNPGAVAIQMVLCDSEIKKQLASLYRGSDSLATYSNKLEKLWYELLCLQPKRNGCSTCIDCDCGSFKKADKIYTSNYVDQFLMGLGEEYENFVSNILLMDPILSYSIVYAMVARVERQRSVNTSNAIEASALLARANEQQRNVVEKSAGLKYEDRKKEKASKYCSHYCKTRHTAETCFKKHGYPDWFKEYKNQKDKRNTDSINAAIDDTTKIIIIINFRV</sequence>
<dbReference type="PANTHER" id="PTHR34222:SF99">
    <property type="entry name" value="PROTEIN, PUTATIVE-RELATED"/>
    <property type="match status" value="1"/>
</dbReference>
<dbReference type="EMBL" id="JAAIUW010000003">
    <property type="protein sequence ID" value="KAF7838961.1"/>
    <property type="molecule type" value="Genomic_DNA"/>
</dbReference>
<organism evidence="1 2">
    <name type="scientific">Senna tora</name>
    <dbReference type="NCBI Taxonomy" id="362788"/>
    <lineage>
        <taxon>Eukaryota</taxon>
        <taxon>Viridiplantae</taxon>
        <taxon>Streptophyta</taxon>
        <taxon>Embryophyta</taxon>
        <taxon>Tracheophyta</taxon>
        <taxon>Spermatophyta</taxon>
        <taxon>Magnoliopsida</taxon>
        <taxon>eudicotyledons</taxon>
        <taxon>Gunneridae</taxon>
        <taxon>Pentapetalae</taxon>
        <taxon>rosids</taxon>
        <taxon>fabids</taxon>
        <taxon>Fabales</taxon>
        <taxon>Fabaceae</taxon>
        <taxon>Caesalpinioideae</taxon>
        <taxon>Cassia clade</taxon>
        <taxon>Senna</taxon>
    </lineage>
</organism>
<evidence type="ECO:0000313" key="1">
    <source>
        <dbReference type="EMBL" id="KAF7838961.1"/>
    </source>
</evidence>
<dbReference type="PANTHER" id="PTHR34222">
    <property type="entry name" value="GAG_PRE-INTEGRS DOMAIN-CONTAINING PROTEIN"/>
    <property type="match status" value="1"/>
</dbReference>
<evidence type="ECO:0000313" key="2">
    <source>
        <dbReference type="Proteomes" id="UP000634136"/>
    </source>
</evidence>
<gene>
    <name evidence="1" type="ORF">G2W53_007443</name>
</gene>
<proteinExistence type="predicted"/>
<keyword evidence="2" id="KW-1185">Reference proteome</keyword>
<dbReference type="Proteomes" id="UP000634136">
    <property type="component" value="Unassembled WGS sequence"/>
</dbReference>
<protein>
    <submittedName>
        <fullName evidence="1">Uncharacterized protein</fullName>
    </submittedName>
</protein>
<reference evidence="1" key="1">
    <citation type="submission" date="2020-09" db="EMBL/GenBank/DDBJ databases">
        <title>Genome-Enabled Discovery of Anthraquinone Biosynthesis in Senna tora.</title>
        <authorList>
            <person name="Kang S.-H."/>
            <person name="Pandey R.P."/>
            <person name="Lee C.-M."/>
            <person name="Sim J.-S."/>
            <person name="Jeong J.-T."/>
            <person name="Choi B.-S."/>
            <person name="Jung M."/>
            <person name="Ginzburg D."/>
            <person name="Zhao K."/>
            <person name="Won S.Y."/>
            <person name="Oh T.-J."/>
            <person name="Yu Y."/>
            <person name="Kim N.-H."/>
            <person name="Lee O.R."/>
            <person name="Lee T.-H."/>
            <person name="Bashyal P."/>
            <person name="Kim T.-S."/>
            <person name="Lee W.-H."/>
            <person name="Kawkins C."/>
            <person name="Kim C.-K."/>
            <person name="Kim J.S."/>
            <person name="Ahn B.O."/>
            <person name="Rhee S.Y."/>
            <person name="Sohng J.K."/>
        </authorList>
    </citation>
    <scope>NUCLEOTIDE SEQUENCE</scope>
    <source>
        <tissue evidence="1">Leaf</tissue>
    </source>
</reference>
<comment type="caution">
    <text evidence="1">The sequence shown here is derived from an EMBL/GenBank/DDBJ whole genome shotgun (WGS) entry which is preliminary data.</text>
</comment>
<accession>A0A835CDN5</accession>